<dbReference type="GeneTree" id="ENSGT00940000163205"/>
<evidence type="ECO:0000256" key="1">
    <source>
        <dbReference type="ARBA" id="ARBA00004496"/>
    </source>
</evidence>
<dbReference type="CDD" id="cd03183">
    <property type="entry name" value="GST_C_Theta"/>
    <property type="match status" value="1"/>
</dbReference>
<dbReference type="HOGENOM" id="CLU_011226_2_0_1"/>
<evidence type="ECO:0000256" key="2">
    <source>
        <dbReference type="ARBA" id="ARBA00009899"/>
    </source>
</evidence>
<dbReference type="PANTHER" id="PTHR43917">
    <property type="match status" value="1"/>
</dbReference>
<dbReference type="InterPro" id="IPR036282">
    <property type="entry name" value="Glutathione-S-Trfase_C_sf"/>
</dbReference>
<dbReference type="GO" id="GO:0006749">
    <property type="term" value="P:glutathione metabolic process"/>
    <property type="evidence" value="ECO:0007669"/>
    <property type="project" value="TreeGrafter"/>
</dbReference>
<dbReference type="FunCoup" id="H3C9S9">
    <property type="interactions" value="816"/>
</dbReference>
<reference evidence="10" key="2">
    <citation type="submission" date="2025-08" db="UniProtKB">
        <authorList>
            <consortium name="Ensembl"/>
        </authorList>
    </citation>
    <scope>IDENTIFICATION</scope>
</reference>
<dbReference type="GO" id="GO:0005737">
    <property type="term" value="C:cytoplasm"/>
    <property type="evidence" value="ECO:0007669"/>
    <property type="project" value="UniProtKB-SubCell"/>
</dbReference>
<dbReference type="InterPro" id="IPR004045">
    <property type="entry name" value="Glutathione_S-Trfase_N"/>
</dbReference>
<name>H3C9S9_TETNG</name>
<dbReference type="Ensembl" id="ENSTNIT00000005147.1">
    <property type="protein sequence ID" value="ENSTNIP00000005001.1"/>
    <property type="gene ID" value="ENSTNIG00000002460.1"/>
</dbReference>
<comment type="subcellular location">
    <subcellularLocation>
        <location evidence="1">Cytoplasm</location>
    </subcellularLocation>
</comment>
<dbReference type="InterPro" id="IPR051369">
    <property type="entry name" value="GST_Theta"/>
</dbReference>
<dbReference type="Pfam" id="PF00043">
    <property type="entry name" value="GST_C"/>
    <property type="match status" value="1"/>
</dbReference>
<dbReference type="InterPro" id="IPR040075">
    <property type="entry name" value="GST_N_Theta"/>
</dbReference>
<evidence type="ECO:0000313" key="10">
    <source>
        <dbReference type="Ensembl" id="ENSTNIP00000005001.1"/>
    </source>
</evidence>
<dbReference type="PROSITE" id="PS50404">
    <property type="entry name" value="GST_NTER"/>
    <property type="match status" value="1"/>
</dbReference>
<dbReference type="Pfam" id="PF13417">
    <property type="entry name" value="GST_N_3"/>
    <property type="match status" value="1"/>
</dbReference>
<dbReference type="FunFam" id="3.40.30.10:FF:000176">
    <property type="entry name" value="Glutathione S-transferase theta-1"/>
    <property type="match status" value="1"/>
</dbReference>
<dbReference type="OMA" id="SAYCEIM"/>
<evidence type="ECO:0000256" key="4">
    <source>
        <dbReference type="ARBA" id="ARBA00012452"/>
    </source>
</evidence>
<keyword evidence="11" id="KW-1185">Reference proteome</keyword>
<evidence type="ECO:0000259" key="9">
    <source>
        <dbReference type="PROSITE" id="PS50405"/>
    </source>
</evidence>
<dbReference type="GO" id="GO:0004364">
    <property type="term" value="F:glutathione transferase activity"/>
    <property type="evidence" value="ECO:0007669"/>
    <property type="project" value="UniProtKB-EC"/>
</dbReference>
<dbReference type="InterPro" id="IPR040077">
    <property type="entry name" value="GST_C_Theta"/>
</dbReference>
<feature type="domain" description="GST N-terminal" evidence="8">
    <location>
        <begin position="19"/>
        <end position="100"/>
    </location>
</feature>
<comment type="similarity">
    <text evidence="2">Belongs to the GST superfamily. Theta family.</text>
</comment>
<sequence length="261" mass="29667">ASGEDWRREGTRELLQPSDAMELYLDLYSQPCRSVFLFAKLAGIPFEFKHVDLAAGQQLGEEFGKISSVRRVPVMKDGDFVLTESVAILKYLAQKHASTLADHWYPADLRLRARVNEYLSWQHANLRGHGSKVFLLRALYPLMAGSEAPKEKMDVAVEDLQQSLSLLESYFLRDKPFIVGEQISMADLVAIVEIMQPVATGHDAFKGHPKLVAWRDRVKKEVGPKLFDEAHEVILNVKSLPQKLQGDQLEMLKPRFQKLLR</sequence>
<dbReference type="STRING" id="99883.ENSTNIP00000005001"/>
<dbReference type="Gene3D" id="3.40.30.10">
    <property type="entry name" value="Glutaredoxin"/>
    <property type="match status" value="1"/>
</dbReference>
<dbReference type="Proteomes" id="UP000007303">
    <property type="component" value="Unassembled WGS sequence"/>
</dbReference>
<organism evidence="10 11">
    <name type="scientific">Tetraodon nigroviridis</name>
    <name type="common">Spotted green pufferfish</name>
    <name type="synonym">Chelonodon nigroviridis</name>
    <dbReference type="NCBI Taxonomy" id="99883"/>
    <lineage>
        <taxon>Eukaryota</taxon>
        <taxon>Metazoa</taxon>
        <taxon>Chordata</taxon>
        <taxon>Craniata</taxon>
        <taxon>Vertebrata</taxon>
        <taxon>Euteleostomi</taxon>
        <taxon>Actinopterygii</taxon>
        <taxon>Neopterygii</taxon>
        <taxon>Teleostei</taxon>
        <taxon>Neoteleostei</taxon>
        <taxon>Acanthomorphata</taxon>
        <taxon>Eupercaria</taxon>
        <taxon>Tetraodontiformes</taxon>
        <taxon>Tetradontoidea</taxon>
        <taxon>Tetraodontidae</taxon>
        <taxon>Tetraodon</taxon>
    </lineage>
</organism>
<evidence type="ECO:0000259" key="8">
    <source>
        <dbReference type="PROSITE" id="PS50404"/>
    </source>
</evidence>
<dbReference type="PROSITE" id="PS50405">
    <property type="entry name" value="GST_CTER"/>
    <property type="match status" value="1"/>
</dbReference>
<keyword evidence="5" id="KW-0963">Cytoplasm</keyword>
<evidence type="ECO:0000256" key="3">
    <source>
        <dbReference type="ARBA" id="ARBA00011738"/>
    </source>
</evidence>
<dbReference type="SUPFAM" id="SSF52833">
    <property type="entry name" value="Thioredoxin-like"/>
    <property type="match status" value="1"/>
</dbReference>
<keyword evidence="6" id="KW-0808">Transferase</keyword>
<evidence type="ECO:0000256" key="5">
    <source>
        <dbReference type="ARBA" id="ARBA00022490"/>
    </source>
</evidence>
<evidence type="ECO:0000256" key="6">
    <source>
        <dbReference type="ARBA" id="ARBA00022679"/>
    </source>
</evidence>
<comment type="subunit">
    <text evidence="3">Homodimer.</text>
</comment>
<evidence type="ECO:0000256" key="7">
    <source>
        <dbReference type="ARBA" id="ARBA00047960"/>
    </source>
</evidence>
<accession>H3C9S9</accession>
<evidence type="ECO:0000313" key="11">
    <source>
        <dbReference type="Proteomes" id="UP000007303"/>
    </source>
</evidence>
<dbReference type="CDD" id="cd03050">
    <property type="entry name" value="GST_N_Theta"/>
    <property type="match status" value="1"/>
</dbReference>
<reference evidence="10" key="3">
    <citation type="submission" date="2025-09" db="UniProtKB">
        <authorList>
            <consortium name="Ensembl"/>
        </authorList>
    </citation>
    <scope>IDENTIFICATION</scope>
</reference>
<dbReference type="PANTHER" id="PTHR43917:SF9">
    <property type="entry name" value="GLUTATHIONE S-TRANSFERASE THETA-1"/>
    <property type="match status" value="1"/>
</dbReference>
<dbReference type="FunFam" id="1.20.1050.10:FF:000008">
    <property type="entry name" value="Glutathione S-transferase theta-1"/>
    <property type="match status" value="1"/>
</dbReference>
<dbReference type="SUPFAM" id="SSF47616">
    <property type="entry name" value="GST C-terminal domain-like"/>
    <property type="match status" value="1"/>
</dbReference>
<dbReference type="InterPro" id="IPR004046">
    <property type="entry name" value="GST_C"/>
</dbReference>
<reference evidence="11" key="1">
    <citation type="journal article" date="2004" name="Nature">
        <title>Genome duplication in the teleost fish Tetraodon nigroviridis reveals the early vertebrate proto-karyotype.</title>
        <authorList>
            <person name="Jaillon O."/>
            <person name="Aury J.-M."/>
            <person name="Brunet F."/>
            <person name="Petit J.-L."/>
            <person name="Stange-Thomann N."/>
            <person name="Mauceli E."/>
            <person name="Bouneau L."/>
            <person name="Fischer C."/>
            <person name="Ozouf-Costaz C."/>
            <person name="Bernot A."/>
            <person name="Nicaud S."/>
            <person name="Jaffe D."/>
            <person name="Fisher S."/>
            <person name="Lutfalla G."/>
            <person name="Dossat C."/>
            <person name="Segurens B."/>
            <person name="Dasilva C."/>
            <person name="Salanoubat M."/>
            <person name="Levy M."/>
            <person name="Boudet N."/>
            <person name="Castellano S."/>
            <person name="Anthouard V."/>
            <person name="Jubin C."/>
            <person name="Castelli V."/>
            <person name="Katinka M."/>
            <person name="Vacherie B."/>
            <person name="Biemont C."/>
            <person name="Skalli Z."/>
            <person name="Cattolico L."/>
            <person name="Poulain J."/>
            <person name="De Berardinis V."/>
            <person name="Cruaud C."/>
            <person name="Duprat S."/>
            <person name="Brottier P."/>
            <person name="Coutanceau J.-P."/>
            <person name="Gouzy J."/>
            <person name="Parra G."/>
            <person name="Lardier G."/>
            <person name="Chapple C."/>
            <person name="McKernan K.J."/>
            <person name="McEwan P."/>
            <person name="Bosak S."/>
            <person name="Kellis M."/>
            <person name="Volff J.-N."/>
            <person name="Guigo R."/>
            <person name="Zody M.C."/>
            <person name="Mesirov J."/>
            <person name="Lindblad-Toh K."/>
            <person name="Birren B."/>
            <person name="Nusbaum C."/>
            <person name="Kahn D."/>
            <person name="Robinson-Rechavi M."/>
            <person name="Laudet V."/>
            <person name="Schachter V."/>
            <person name="Quetier F."/>
            <person name="Saurin W."/>
            <person name="Scarpelli C."/>
            <person name="Wincker P."/>
            <person name="Lander E.S."/>
            <person name="Weissenbach J."/>
            <person name="Roest Crollius H."/>
        </authorList>
    </citation>
    <scope>NUCLEOTIDE SEQUENCE [LARGE SCALE GENOMIC DNA]</scope>
</reference>
<dbReference type="SFLD" id="SFLDG00358">
    <property type="entry name" value="Main_(cytGST)"/>
    <property type="match status" value="1"/>
</dbReference>
<comment type="catalytic activity">
    <reaction evidence="7">
        <text>RX + glutathione = an S-substituted glutathione + a halide anion + H(+)</text>
        <dbReference type="Rhea" id="RHEA:16437"/>
        <dbReference type="ChEBI" id="CHEBI:15378"/>
        <dbReference type="ChEBI" id="CHEBI:16042"/>
        <dbReference type="ChEBI" id="CHEBI:17792"/>
        <dbReference type="ChEBI" id="CHEBI:57925"/>
        <dbReference type="ChEBI" id="CHEBI:90779"/>
        <dbReference type="EC" id="2.5.1.18"/>
    </reaction>
</comment>
<dbReference type="SFLD" id="SFLDG01153">
    <property type="entry name" value="Main.4:_Theta-like"/>
    <property type="match status" value="1"/>
</dbReference>
<proteinExistence type="inferred from homology"/>
<dbReference type="InterPro" id="IPR010987">
    <property type="entry name" value="Glutathione-S-Trfase_C-like"/>
</dbReference>
<feature type="domain" description="GST C-terminal" evidence="9">
    <location>
        <begin position="108"/>
        <end position="240"/>
    </location>
</feature>
<protein>
    <recommendedName>
        <fullName evidence="4">glutathione transferase</fullName>
        <ecNumber evidence="4">2.5.1.18</ecNumber>
    </recommendedName>
</protein>
<dbReference type="SFLD" id="SFLDS00019">
    <property type="entry name" value="Glutathione_Transferase_(cytos"/>
    <property type="match status" value="1"/>
</dbReference>
<dbReference type="InterPro" id="IPR036249">
    <property type="entry name" value="Thioredoxin-like_sf"/>
</dbReference>
<dbReference type="InterPro" id="IPR040079">
    <property type="entry name" value="Glutathione_S-Trfase"/>
</dbReference>
<dbReference type="EC" id="2.5.1.18" evidence="4"/>
<dbReference type="InParanoid" id="H3C9S9"/>
<dbReference type="Gene3D" id="1.20.1050.10">
    <property type="match status" value="1"/>
</dbReference>
<dbReference type="AlphaFoldDB" id="H3C9S9"/>